<dbReference type="GO" id="GO:0005975">
    <property type="term" value="P:carbohydrate metabolic process"/>
    <property type="evidence" value="ECO:0007669"/>
    <property type="project" value="InterPro"/>
</dbReference>
<dbReference type="AlphaFoldDB" id="A0A6J6P8C5"/>
<evidence type="ECO:0000256" key="7">
    <source>
        <dbReference type="ARBA" id="ARBA00023136"/>
    </source>
</evidence>
<evidence type="ECO:0000256" key="1">
    <source>
        <dbReference type="ARBA" id="ARBA00022475"/>
    </source>
</evidence>
<gene>
    <name evidence="12" type="ORF">UFOPK2366_00854</name>
</gene>
<dbReference type="InterPro" id="IPR004276">
    <property type="entry name" value="GlycoTrans_28_N"/>
</dbReference>
<evidence type="ECO:0000256" key="5">
    <source>
        <dbReference type="ARBA" id="ARBA00022960"/>
    </source>
</evidence>
<evidence type="ECO:0000256" key="6">
    <source>
        <dbReference type="ARBA" id="ARBA00022984"/>
    </source>
</evidence>
<keyword evidence="7" id="KW-0472">Membrane</keyword>
<reference evidence="12" key="1">
    <citation type="submission" date="2020-05" db="EMBL/GenBank/DDBJ databases">
        <authorList>
            <person name="Chiriac C."/>
            <person name="Salcher M."/>
            <person name="Ghai R."/>
            <person name="Kavagutti S V."/>
        </authorList>
    </citation>
    <scope>NUCLEOTIDE SEQUENCE</scope>
</reference>
<dbReference type="GO" id="GO:0009252">
    <property type="term" value="P:peptidoglycan biosynthetic process"/>
    <property type="evidence" value="ECO:0007669"/>
    <property type="project" value="UniProtKB-KW"/>
</dbReference>
<keyword evidence="6" id="KW-0573">Peptidoglycan synthesis</keyword>
<dbReference type="PANTHER" id="PTHR21015:SF22">
    <property type="entry name" value="GLYCOSYLTRANSFERASE"/>
    <property type="match status" value="1"/>
</dbReference>
<feature type="domain" description="Glycosyl transferase family 28 C-terminal" evidence="11">
    <location>
        <begin position="194"/>
        <end position="347"/>
    </location>
</feature>
<dbReference type="Pfam" id="PF04101">
    <property type="entry name" value="Glyco_tran_28_C"/>
    <property type="match status" value="1"/>
</dbReference>
<evidence type="ECO:0000259" key="11">
    <source>
        <dbReference type="Pfam" id="PF04101"/>
    </source>
</evidence>
<protein>
    <submittedName>
        <fullName evidence="12">Unannotated protein</fullName>
    </submittedName>
</protein>
<keyword evidence="1" id="KW-1003">Cell membrane</keyword>
<evidence type="ECO:0000256" key="2">
    <source>
        <dbReference type="ARBA" id="ARBA00022618"/>
    </source>
</evidence>
<dbReference type="InterPro" id="IPR007235">
    <property type="entry name" value="Glyco_trans_28_C"/>
</dbReference>
<dbReference type="PANTHER" id="PTHR21015">
    <property type="entry name" value="UDP-N-ACETYLGLUCOSAMINE--N-ACETYLMURAMYL-(PENTAPEPTIDE) PYROPHOSPHORYL-UNDECAPRENOL N-ACETYLGLUCOSAMINE TRANSFERASE 1"/>
    <property type="match status" value="1"/>
</dbReference>
<keyword evidence="4" id="KW-0808">Transferase</keyword>
<evidence type="ECO:0000259" key="10">
    <source>
        <dbReference type="Pfam" id="PF03033"/>
    </source>
</evidence>
<dbReference type="GO" id="GO:0051301">
    <property type="term" value="P:cell division"/>
    <property type="evidence" value="ECO:0007669"/>
    <property type="project" value="UniProtKB-KW"/>
</dbReference>
<dbReference type="Gene3D" id="3.40.50.2000">
    <property type="entry name" value="Glycogen Phosphorylase B"/>
    <property type="match status" value="2"/>
</dbReference>
<name>A0A6J6P8C5_9ZZZZ</name>
<organism evidence="12">
    <name type="scientific">freshwater metagenome</name>
    <dbReference type="NCBI Taxonomy" id="449393"/>
    <lineage>
        <taxon>unclassified sequences</taxon>
        <taxon>metagenomes</taxon>
        <taxon>ecological metagenomes</taxon>
    </lineage>
</organism>
<keyword evidence="5" id="KW-0133">Cell shape</keyword>
<evidence type="ECO:0000256" key="3">
    <source>
        <dbReference type="ARBA" id="ARBA00022676"/>
    </source>
</evidence>
<evidence type="ECO:0000256" key="4">
    <source>
        <dbReference type="ARBA" id="ARBA00022679"/>
    </source>
</evidence>
<dbReference type="HAMAP" id="MF_00033">
    <property type="entry name" value="MurG"/>
    <property type="match status" value="1"/>
</dbReference>
<keyword evidence="2" id="KW-0132">Cell division</keyword>
<keyword evidence="9" id="KW-0961">Cell wall biogenesis/degradation</keyword>
<dbReference type="CDD" id="cd03785">
    <property type="entry name" value="GT28_MurG"/>
    <property type="match status" value="1"/>
</dbReference>
<dbReference type="InterPro" id="IPR006009">
    <property type="entry name" value="GlcNAc_MurG"/>
</dbReference>
<evidence type="ECO:0000256" key="9">
    <source>
        <dbReference type="ARBA" id="ARBA00023316"/>
    </source>
</evidence>
<keyword evidence="8" id="KW-0131">Cell cycle</keyword>
<evidence type="ECO:0000256" key="8">
    <source>
        <dbReference type="ARBA" id="ARBA00023306"/>
    </source>
</evidence>
<evidence type="ECO:0000313" key="12">
    <source>
        <dbReference type="EMBL" id="CAB4692818.1"/>
    </source>
</evidence>
<dbReference type="NCBIfam" id="TIGR01133">
    <property type="entry name" value="murG"/>
    <property type="match status" value="1"/>
</dbReference>
<dbReference type="EMBL" id="CAEZXM010000140">
    <property type="protein sequence ID" value="CAB4692818.1"/>
    <property type="molecule type" value="Genomic_DNA"/>
</dbReference>
<dbReference type="SUPFAM" id="SSF53756">
    <property type="entry name" value="UDP-Glycosyltransferase/glycogen phosphorylase"/>
    <property type="match status" value="1"/>
</dbReference>
<dbReference type="Pfam" id="PF03033">
    <property type="entry name" value="Glyco_transf_28"/>
    <property type="match status" value="1"/>
</dbReference>
<proteinExistence type="inferred from homology"/>
<dbReference type="GO" id="GO:0008360">
    <property type="term" value="P:regulation of cell shape"/>
    <property type="evidence" value="ECO:0007669"/>
    <property type="project" value="UniProtKB-KW"/>
</dbReference>
<sequence length="370" mass="39129">MNSTAFAVITGGGTAGHVLPALAIADSLVAGGHRADEIVYIGARRGIETRLLKDSPYPHHFLDVVGLQRRLAASNIAFPLKLIRATLAARALLKQLRPAVVVSVGGYASFPATFAARLAHIPIVVVSYDRRPGLATRVSARFASVCAVAFEGSKLPHARITGAPVRGELVTLDRMAARDHAREQLGVPDDRFLVAVFSGSLGSQAINEAVTEMVEIFERRPELAVRHVVGERFLADAAPSHSGEGGIMYDVVGYEDHMVQVYAAADLMITRAGASTIAELSTAGVPAIIIPWPGAAEDHQTDNASILGSIGAAVVLAETELSGLRLATLVNELFHDQASLQEMAASAYAAGEIHRSGRLASVIELMAEQR</sequence>
<keyword evidence="3" id="KW-0328">Glycosyltransferase</keyword>
<accession>A0A6J6P8C5</accession>
<feature type="domain" description="Glycosyltransferase family 28 N-terminal" evidence="10">
    <location>
        <begin position="8"/>
        <end position="144"/>
    </location>
</feature>
<dbReference type="GO" id="GO:0050511">
    <property type="term" value="F:undecaprenyldiphospho-muramoylpentapeptide beta-N-acetylglucosaminyltransferase activity"/>
    <property type="evidence" value="ECO:0007669"/>
    <property type="project" value="InterPro"/>
</dbReference>
<dbReference type="GO" id="GO:0071555">
    <property type="term" value="P:cell wall organization"/>
    <property type="evidence" value="ECO:0007669"/>
    <property type="project" value="UniProtKB-KW"/>
</dbReference>